<accession>A0A1L8R470</accession>
<protein>
    <recommendedName>
        <fullName evidence="3">DUF2922 domain-containing protein</fullName>
    </recommendedName>
</protein>
<sequence>MKKLHLTFVNSEGKKHKMIPRVADENLSGQTVRQVMADISGLPLFVKNGVTLFVAPASAKYVETIETELFTEEV</sequence>
<gene>
    <name evidence="1" type="ORF">RU96_GL000845</name>
</gene>
<dbReference type="EMBL" id="JXKG01000017">
    <property type="protein sequence ID" value="OJG14515.1"/>
    <property type="molecule type" value="Genomic_DNA"/>
</dbReference>
<dbReference type="Pfam" id="PF11148">
    <property type="entry name" value="DUF2922"/>
    <property type="match status" value="1"/>
</dbReference>
<dbReference type="Proteomes" id="UP000182835">
    <property type="component" value="Unassembled WGS sequence"/>
</dbReference>
<comment type="caution">
    <text evidence="1">The sequence shown here is derived from an EMBL/GenBank/DDBJ whole genome shotgun (WGS) entry which is preliminary data.</text>
</comment>
<dbReference type="RefSeq" id="WP_071865366.1">
    <property type="nucleotide sequence ID" value="NZ_JBHLVQ010000008.1"/>
</dbReference>
<dbReference type="AlphaFoldDB" id="A0A1L8R470"/>
<dbReference type="STRING" id="317010.RU96_GL000845"/>
<name>A0A1L8R470_9ENTE</name>
<proteinExistence type="predicted"/>
<dbReference type="InterPro" id="IPR021321">
    <property type="entry name" value="DUF2922"/>
</dbReference>
<organism evidence="1 2">
    <name type="scientific">Enterococcus canintestini</name>
    <dbReference type="NCBI Taxonomy" id="317010"/>
    <lineage>
        <taxon>Bacteria</taxon>
        <taxon>Bacillati</taxon>
        <taxon>Bacillota</taxon>
        <taxon>Bacilli</taxon>
        <taxon>Lactobacillales</taxon>
        <taxon>Enterococcaceae</taxon>
        <taxon>Enterococcus</taxon>
    </lineage>
</organism>
<reference evidence="1 2" key="1">
    <citation type="submission" date="2014-12" db="EMBL/GenBank/DDBJ databases">
        <title>Draft genome sequences of 29 type strains of Enterococci.</title>
        <authorList>
            <person name="Zhong Z."/>
            <person name="Sun Z."/>
            <person name="Liu W."/>
            <person name="Zhang W."/>
            <person name="Zhang H."/>
        </authorList>
    </citation>
    <scope>NUCLEOTIDE SEQUENCE [LARGE SCALE GENOMIC DNA]</scope>
    <source>
        <strain evidence="1 2">DSM 21207</strain>
    </source>
</reference>
<evidence type="ECO:0000313" key="2">
    <source>
        <dbReference type="Proteomes" id="UP000182835"/>
    </source>
</evidence>
<dbReference type="OrthoDB" id="2323347at2"/>
<evidence type="ECO:0000313" key="1">
    <source>
        <dbReference type="EMBL" id="OJG14515.1"/>
    </source>
</evidence>
<evidence type="ECO:0008006" key="3">
    <source>
        <dbReference type="Google" id="ProtNLM"/>
    </source>
</evidence>